<dbReference type="Pfam" id="PF19798">
    <property type="entry name" value="Sulfotransfer_5"/>
    <property type="match status" value="1"/>
</dbReference>
<dbReference type="Proteomes" id="UP001596303">
    <property type="component" value="Unassembled WGS sequence"/>
</dbReference>
<keyword evidence="2" id="KW-0100">Branched-chain amino acid biosynthesis</keyword>
<keyword evidence="3" id="KW-0378">Hydrolase</keyword>
<reference evidence="4" key="1">
    <citation type="journal article" date="2019" name="Int. J. Syst. Evol. Microbiol.">
        <title>The Global Catalogue of Microorganisms (GCM) 10K type strain sequencing project: providing services to taxonomists for standard genome sequencing and annotation.</title>
        <authorList>
            <consortium name="The Broad Institute Genomics Platform"/>
            <consortium name="The Broad Institute Genome Sequencing Center for Infectious Disease"/>
            <person name="Wu L."/>
            <person name="Ma J."/>
        </authorList>
    </citation>
    <scope>NUCLEOTIDE SEQUENCE [LARGE SCALE GENOMIC DNA]</scope>
    <source>
        <strain evidence="4">CGMCC-1.15741</strain>
    </source>
</reference>
<evidence type="ECO:0000313" key="3">
    <source>
        <dbReference type="EMBL" id="MFC6196472.1"/>
    </source>
</evidence>
<keyword evidence="4" id="KW-1185">Reference proteome</keyword>
<dbReference type="RefSeq" id="WP_377373887.1">
    <property type="nucleotide sequence ID" value="NZ_JBHSSW010000001.1"/>
</dbReference>
<accession>A0ABW1S526</accession>
<keyword evidence="2" id="KW-0028">Amino-acid biosynthesis</keyword>
<protein>
    <submittedName>
        <fullName evidence="3">HAD family hydrolase</fullName>
    </submittedName>
</protein>
<evidence type="ECO:0000313" key="4">
    <source>
        <dbReference type="Proteomes" id="UP001596303"/>
    </source>
</evidence>
<evidence type="ECO:0000256" key="2">
    <source>
        <dbReference type="ARBA" id="ARBA00023304"/>
    </source>
</evidence>
<gene>
    <name evidence="3" type="ORF">ACFQDM_00190</name>
</gene>
<dbReference type="EMBL" id="JBHSSW010000001">
    <property type="protein sequence ID" value="MFC6196472.1"/>
    <property type="molecule type" value="Genomic_DNA"/>
</dbReference>
<sequence length="241" mass="26885">MTEPLRIAMWSGPRNLSTATMRSFGARADTSCVDEPFYAAYLSLTGLIHPMQDEIMASQPDDPKTVIEALTQGPVDTPIQYQKHMTHHMVDGIPRRWMKEVRNAFLIRHPARVLTSFAKKMDEVSLEAIGFPLQAQLFDTVCNLTGQRPLVVDSDDILAAPEDTLRKVCHGLDIPWDPQMLSWPSGPRPEDGAWAPHWYESVNASTGFAAPPGPLPDLPDALKPILDAAMPIYERLARYKV</sequence>
<dbReference type="InterPro" id="IPR050571">
    <property type="entry name" value="Class-IV_PLP-Dep_Aminotrnsfr"/>
</dbReference>
<comment type="similarity">
    <text evidence="1">Belongs to the class-IV pyridoxal-phosphate-dependent aminotransferase family.</text>
</comment>
<evidence type="ECO:0000256" key="1">
    <source>
        <dbReference type="ARBA" id="ARBA00009320"/>
    </source>
</evidence>
<name>A0ABW1S526_9PROT</name>
<dbReference type="SUPFAM" id="SSF52540">
    <property type="entry name" value="P-loop containing nucleoside triphosphate hydrolases"/>
    <property type="match status" value="1"/>
</dbReference>
<dbReference type="GO" id="GO:0016787">
    <property type="term" value="F:hydrolase activity"/>
    <property type="evidence" value="ECO:0007669"/>
    <property type="project" value="UniProtKB-KW"/>
</dbReference>
<organism evidence="3 4">
    <name type="scientific">Ponticaulis profundi</name>
    <dbReference type="NCBI Taxonomy" id="2665222"/>
    <lineage>
        <taxon>Bacteria</taxon>
        <taxon>Pseudomonadati</taxon>
        <taxon>Pseudomonadota</taxon>
        <taxon>Alphaproteobacteria</taxon>
        <taxon>Hyphomonadales</taxon>
        <taxon>Hyphomonadaceae</taxon>
        <taxon>Ponticaulis</taxon>
    </lineage>
</organism>
<comment type="caution">
    <text evidence="3">The sequence shown here is derived from an EMBL/GenBank/DDBJ whole genome shotgun (WGS) entry which is preliminary data.</text>
</comment>
<dbReference type="InterPro" id="IPR027417">
    <property type="entry name" value="P-loop_NTPase"/>
</dbReference>
<dbReference type="PANTHER" id="PTHR42743:SF11">
    <property type="entry name" value="AMINODEOXYCHORISMATE LYASE"/>
    <property type="match status" value="1"/>
</dbReference>
<dbReference type="Gene3D" id="3.40.50.300">
    <property type="entry name" value="P-loop containing nucleotide triphosphate hydrolases"/>
    <property type="match status" value="1"/>
</dbReference>
<dbReference type="PANTHER" id="PTHR42743">
    <property type="entry name" value="AMINO-ACID AMINOTRANSFERASE"/>
    <property type="match status" value="1"/>
</dbReference>
<proteinExistence type="inferred from homology"/>